<accession>A0AAN8PDH0</accession>
<dbReference type="GO" id="GO:0016791">
    <property type="term" value="F:phosphatase activity"/>
    <property type="evidence" value="ECO:0007669"/>
    <property type="project" value="TreeGrafter"/>
</dbReference>
<dbReference type="EMBL" id="JAZGQO010000010">
    <property type="protein sequence ID" value="KAK6176472.1"/>
    <property type="molecule type" value="Genomic_DNA"/>
</dbReference>
<dbReference type="SUPFAM" id="SSF53254">
    <property type="entry name" value="Phosphoglycerate mutase-like"/>
    <property type="match status" value="1"/>
</dbReference>
<evidence type="ECO:0000256" key="1">
    <source>
        <dbReference type="ARBA" id="ARBA00022801"/>
    </source>
</evidence>
<dbReference type="AlphaFoldDB" id="A0AAN8PDH0"/>
<comment type="caution">
    <text evidence="2">The sequence shown here is derived from an EMBL/GenBank/DDBJ whole genome shotgun (WGS) entry which is preliminary data.</text>
</comment>
<sequence length="501" mass="56507">MRGLKSKWCLVLSGLLFATGVLYAGVSLPSFTYIQAGAEIKSEKQSGIFHYKGRVKRSNRNLRNVLIDLEVKPESPYTQNLQEFVHHTAPQDILHHPRVQEWCHRPDSTFSGREGSPVQGYKLSTVLVLVTPGHTVRNNQQGNGLDSSCKLWEYLSKFSDDKLSSYQEMLSIHKNMKVEKGGFKIFNSAPVSGFCKNGELSPLGVSQHIKLGEFIRKAYFRQLKTLKTLPRDTMTMAYCVQDQAAYQSIMAFLHGLFSEKQFIKAGIKKIQDNLCNSKNGLPCNCQTLSQHKDFITDPYDTALKYIPDIHTKSNLVYTDTIQKTSNLIAKNLKILNGVSQLCQTNGKICKDETKCNDMSINSIVQVFNMLDKSIFNITQSADFVSKSRLYSHPFLLKTVSLLMDPKQDFALYTIKDFLMVNLLVALGIPVNSLPSPASRVVIEVHERSLRSLSRKRVVRVLVNGRDYTPYLTACSVDFGPNCDLMLLQGLKLYNYDLECGN</sequence>
<dbReference type="GO" id="GO:0006024">
    <property type="term" value="P:glycosaminoglycan biosynthetic process"/>
    <property type="evidence" value="ECO:0007669"/>
    <property type="project" value="TreeGrafter"/>
</dbReference>
<dbReference type="InterPro" id="IPR029033">
    <property type="entry name" value="His_PPase_superfam"/>
</dbReference>
<dbReference type="Gene3D" id="3.40.50.1240">
    <property type="entry name" value="Phosphoglycerate mutase-like"/>
    <property type="match status" value="1"/>
</dbReference>
<evidence type="ECO:0000313" key="3">
    <source>
        <dbReference type="Proteomes" id="UP001347796"/>
    </source>
</evidence>
<evidence type="ECO:0000313" key="2">
    <source>
        <dbReference type="EMBL" id="KAK6176472.1"/>
    </source>
</evidence>
<protein>
    <submittedName>
        <fullName evidence="2">Uncharacterized protein</fullName>
    </submittedName>
</protein>
<gene>
    <name evidence="2" type="ORF">SNE40_014755</name>
</gene>
<dbReference type="PANTHER" id="PTHR11567">
    <property type="entry name" value="ACID PHOSPHATASE-RELATED"/>
    <property type="match status" value="1"/>
</dbReference>
<dbReference type="InterPro" id="IPR050645">
    <property type="entry name" value="Histidine_acid_phosphatase"/>
</dbReference>
<keyword evidence="3" id="KW-1185">Reference proteome</keyword>
<dbReference type="GO" id="GO:0005794">
    <property type="term" value="C:Golgi apparatus"/>
    <property type="evidence" value="ECO:0007669"/>
    <property type="project" value="TreeGrafter"/>
</dbReference>
<name>A0AAN8PDH0_PATCE</name>
<dbReference type="Proteomes" id="UP001347796">
    <property type="component" value="Unassembled WGS sequence"/>
</dbReference>
<organism evidence="2 3">
    <name type="scientific">Patella caerulea</name>
    <name type="common">Rayed Mediterranean limpet</name>
    <dbReference type="NCBI Taxonomy" id="87958"/>
    <lineage>
        <taxon>Eukaryota</taxon>
        <taxon>Metazoa</taxon>
        <taxon>Spiralia</taxon>
        <taxon>Lophotrochozoa</taxon>
        <taxon>Mollusca</taxon>
        <taxon>Gastropoda</taxon>
        <taxon>Patellogastropoda</taxon>
        <taxon>Patelloidea</taxon>
        <taxon>Patellidae</taxon>
        <taxon>Patella</taxon>
    </lineage>
</organism>
<dbReference type="PANTHER" id="PTHR11567:SF110">
    <property type="entry name" value="2-PHOSPHOXYLOSE PHOSPHATASE 1"/>
    <property type="match status" value="1"/>
</dbReference>
<proteinExistence type="predicted"/>
<keyword evidence="1" id="KW-0378">Hydrolase</keyword>
<reference evidence="2 3" key="1">
    <citation type="submission" date="2024-01" db="EMBL/GenBank/DDBJ databases">
        <title>The genome of the rayed Mediterranean limpet Patella caerulea (Linnaeus, 1758).</title>
        <authorList>
            <person name="Anh-Thu Weber A."/>
            <person name="Halstead-Nussloch G."/>
        </authorList>
    </citation>
    <scope>NUCLEOTIDE SEQUENCE [LARGE SCALE GENOMIC DNA]</scope>
    <source>
        <strain evidence="2">AATW-2023a</strain>
        <tissue evidence="2">Whole specimen</tissue>
    </source>
</reference>
<dbReference type="GO" id="GO:0050650">
    <property type="term" value="P:chondroitin sulfate proteoglycan biosynthetic process"/>
    <property type="evidence" value="ECO:0007669"/>
    <property type="project" value="TreeGrafter"/>
</dbReference>